<reference evidence="1 2" key="1">
    <citation type="submission" date="2017-06" db="EMBL/GenBank/DDBJ databases">
        <authorList>
            <person name="Kim H.J."/>
            <person name="Triplett B.A."/>
        </authorList>
    </citation>
    <scope>NUCLEOTIDE SEQUENCE [LARGE SCALE GENOMIC DNA]</scope>
    <source>
        <strain evidence="1 2">DSM 45207</strain>
    </source>
</reference>
<gene>
    <name evidence="1" type="ORF">SAMN06265360_10295</name>
</gene>
<organism evidence="1 2">
    <name type="scientific">Haloechinothrix alba</name>
    <dbReference type="NCBI Taxonomy" id="664784"/>
    <lineage>
        <taxon>Bacteria</taxon>
        <taxon>Bacillati</taxon>
        <taxon>Actinomycetota</taxon>
        <taxon>Actinomycetes</taxon>
        <taxon>Pseudonocardiales</taxon>
        <taxon>Pseudonocardiaceae</taxon>
        <taxon>Haloechinothrix</taxon>
    </lineage>
</organism>
<dbReference type="Proteomes" id="UP000198348">
    <property type="component" value="Unassembled WGS sequence"/>
</dbReference>
<evidence type="ECO:0000313" key="2">
    <source>
        <dbReference type="Proteomes" id="UP000198348"/>
    </source>
</evidence>
<proteinExistence type="predicted"/>
<protein>
    <submittedName>
        <fullName evidence="1">Uncharacterized protein</fullName>
    </submittedName>
</protein>
<keyword evidence="2" id="KW-1185">Reference proteome</keyword>
<evidence type="ECO:0000313" key="1">
    <source>
        <dbReference type="EMBL" id="SNR32284.1"/>
    </source>
</evidence>
<sequence>MVTVARLVTSIDIDGDATSRTRMDVSACHEAELTDGRRIVLLDDHGWSGSIRDTTATIPDIWTSHSLEEICDTARMVVGPDEPPDDLSHEDMAAHHWTVLAGILRRHGIAADAAELRHLPHEVVPSARLLTRIGRTTQDTPPGGEPYNG</sequence>
<dbReference type="EMBL" id="FZNW01000002">
    <property type="protein sequence ID" value="SNR32284.1"/>
    <property type="molecule type" value="Genomic_DNA"/>
</dbReference>
<dbReference type="OrthoDB" id="3215654at2"/>
<dbReference type="AlphaFoldDB" id="A0A238VDN5"/>
<dbReference type="RefSeq" id="WP_089299745.1">
    <property type="nucleotide sequence ID" value="NZ_FZNW01000002.1"/>
</dbReference>
<accession>A0A238VDN5</accession>
<name>A0A238VDN5_9PSEU</name>